<sequence length="127" mass="13948">MKKSSIWAGVLAGGVSQWQDTRLYMKGEMDSTRYTSKTVGNVTGATGLVFGVEYGALLGTLLLPGIGTTLGMMAGGMIGDRLGHWIGETATESFNRSDTATGNHRLSKRRFHHEQQPFLSEEWLLRR</sequence>
<keyword evidence="1" id="KW-0812">Transmembrane</keyword>
<evidence type="ECO:0000313" key="2">
    <source>
        <dbReference type="EMBL" id="PTX59653.1"/>
    </source>
</evidence>
<name>A0A2T6BUB4_9BACL</name>
<reference evidence="2 3" key="1">
    <citation type="submission" date="2018-04" db="EMBL/GenBank/DDBJ databases">
        <title>Genomic Encyclopedia of Archaeal and Bacterial Type Strains, Phase II (KMG-II): from individual species to whole genera.</title>
        <authorList>
            <person name="Goeker M."/>
        </authorList>
    </citation>
    <scope>NUCLEOTIDE SEQUENCE [LARGE SCALE GENOMIC DNA]</scope>
    <source>
        <strain evidence="2 3">DSM 45787</strain>
    </source>
</reference>
<evidence type="ECO:0000256" key="1">
    <source>
        <dbReference type="SAM" id="Phobius"/>
    </source>
</evidence>
<organism evidence="2 3">
    <name type="scientific">Melghirimyces profundicolus</name>
    <dbReference type="NCBI Taxonomy" id="1242148"/>
    <lineage>
        <taxon>Bacteria</taxon>
        <taxon>Bacillati</taxon>
        <taxon>Bacillota</taxon>
        <taxon>Bacilli</taxon>
        <taxon>Bacillales</taxon>
        <taxon>Thermoactinomycetaceae</taxon>
        <taxon>Melghirimyces</taxon>
    </lineage>
</organism>
<keyword evidence="3" id="KW-1185">Reference proteome</keyword>
<dbReference type="RefSeq" id="WP_108023481.1">
    <property type="nucleotide sequence ID" value="NZ_QBKR01000011.1"/>
</dbReference>
<accession>A0A2T6BUB4</accession>
<protein>
    <submittedName>
        <fullName evidence="2">Uncharacterized protein</fullName>
    </submittedName>
</protein>
<keyword evidence="1" id="KW-1133">Transmembrane helix</keyword>
<dbReference type="EMBL" id="QBKR01000011">
    <property type="protein sequence ID" value="PTX59653.1"/>
    <property type="molecule type" value="Genomic_DNA"/>
</dbReference>
<keyword evidence="1" id="KW-0472">Membrane</keyword>
<gene>
    <name evidence="2" type="ORF">C8P63_11188</name>
</gene>
<evidence type="ECO:0000313" key="3">
    <source>
        <dbReference type="Proteomes" id="UP000244240"/>
    </source>
</evidence>
<dbReference type="OrthoDB" id="2891040at2"/>
<proteinExistence type="predicted"/>
<comment type="caution">
    <text evidence="2">The sequence shown here is derived from an EMBL/GenBank/DDBJ whole genome shotgun (WGS) entry which is preliminary data.</text>
</comment>
<dbReference type="AlphaFoldDB" id="A0A2T6BUB4"/>
<dbReference type="Proteomes" id="UP000244240">
    <property type="component" value="Unassembled WGS sequence"/>
</dbReference>
<feature type="transmembrane region" description="Helical" evidence="1">
    <location>
        <begin position="41"/>
        <end position="63"/>
    </location>
</feature>